<reference evidence="1 2" key="1">
    <citation type="journal article" date="2005" name="Proc. Natl. Acad. Sci. U.S.A.">
        <title>Complete genome sequence of Vibrio fischeri: a symbiotic bacterium with pathogenic congeners.</title>
        <authorList>
            <person name="Ruby E.G."/>
            <person name="Urbanowski M."/>
            <person name="Campbell J."/>
            <person name="Dunn A."/>
            <person name="Faini M."/>
            <person name="Gunsalus R."/>
            <person name="Lostroh P."/>
            <person name="Lupp C."/>
            <person name="McCann J."/>
            <person name="Millikan D."/>
            <person name="Schaefer A."/>
            <person name="Stabb E."/>
            <person name="Stevens A."/>
            <person name="Visick K."/>
            <person name="Whistler C."/>
            <person name="Greenberg E.P."/>
        </authorList>
    </citation>
    <scope>NUCLEOTIDE SEQUENCE [LARGE SCALE GENOMIC DNA]</scope>
    <source>
        <strain evidence="2">ATCC 700601 / ES114</strain>
    </source>
</reference>
<dbReference type="HOGENOM" id="CLU_3406038_0_0_6"/>
<reference evidence="1 2" key="2">
    <citation type="journal article" date="2008" name="BMC Genomics">
        <title>Comparative genomics-based investigation of resequencing targets in Vibrio fischeri: focus on point miscalls and artefactual expansions.</title>
        <authorList>
            <person name="Mandel M.J."/>
            <person name="Stabb E.V."/>
            <person name="Ruby E.G."/>
        </authorList>
    </citation>
    <scope>NUCLEOTIDE SEQUENCE [LARGE SCALE GENOMIC DNA]</scope>
    <source>
        <strain evidence="2">ATCC 700601 / ES114</strain>
    </source>
</reference>
<dbReference type="KEGG" id="vfi:VF_A0066"/>
<sequence length="30" mass="3648">MCVYQQQRSFFSPTEFQTIHFDSYTNSNQL</sequence>
<dbReference type="EMBL" id="CP000021">
    <property type="protein sequence ID" value="AAW87136.1"/>
    <property type="molecule type" value="Genomic_DNA"/>
</dbReference>
<dbReference type="Proteomes" id="UP000000537">
    <property type="component" value="Chromosome II"/>
</dbReference>
<protein>
    <submittedName>
        <fullName evidence="1">Uncharacterized protein</fullName>
    </submittedName>
</protein>
<evidence type="ECO:0000313" key="2">
    <source>
        <dbReference type="Proteomes" id="UP000000537"/>
    </source>
</evidence>
<keyword evidence="2" id="KW-1185">Reference proteome</keyword>
<evidence type="ECO:0000313" key="1">
    <source>
        <dbReference type="EMBL" id="AAW87136.1"/>
    </source>
</evidence>
<accession>Q5E1G1</accession>
<name>Q5E1G1_ALIF1</name>
<organism evidence="1 2">
    <name type="scientific">Aliivibrio fischeri (strain ATCC 700601 / ES114)</name>
    <name type="common">Vibrio fischeri</name>
    <dbReference type="NCBI Taxonomy" id="312309"/>
    <lineage>
        <taxon>Bacteria</taxon>
        <taxon>Pseudomonadati</taxon>
        <taxon>Pseudomonadota</taxon>
        <taxon>Gammaproteobacteria</taxon>
        <taxon>Vibrionales</taxon>
        <taxon>Vibrionaceae</taxon>
        <taxon>Aliivibrio</taxon>
    </lineage>
</organism>
<proteinExistence type="predicted"/>
<gene>
    <name evidence="1" type="ordered locus">VF_A0066</name>
</gene>
<dbReference type="AlphaFoldDB" id="Q5E1G1"/>
<dbReference type="EnsemblBacteria" id="AAW87136">
    <property type="protein sequence ID" value="AAW87136"/>
    <property type="gene ID" value="VF_A0066"/>
</dbReference>